<organism evidence="4 5">
    <name type="scientific">Marasmius crinis-equi</name>
    <dbReference type="NCBI Taxonomy" id="585013"/>
    <lineage>
        <taxon>Eukaryota</taxon>
        <taxon>Fungi</taxon>
        <taxon>Dikarya</taxon>
        <taxon>Basidiomycota</taxon>
        <taxon>Agaricomycotina</taxon>
        <taxon>Agaricomycetes</taxon>
        <taxon>Agaricomycetidae</taxon>
        <taxon>Agaricales</taxon>
        <taxon>Marasmiineae</taxon>
        <taxon>Marasmiaceae</taxon>
        <taxon>Marasmius</taxon>
    </lineage>
</organism>
<sequence length="121" mass="13306">MLNTLVLLCIANLVAGDFTPTAPGPGDSYAAGSQCQIKWEVGDWKNVTISLMSGSNSQMEQITTVVSGLDGSNPSLSPYNWTCPEVSPYSAIYFYQFTNGEDVQNRKWTTRFTVSIHFARI</sequence>
<feature type="chain" id="PRO_5047522449" description="Yeast cell wall synthesis Kre9/Knh1-like N-terminal domain-containing protein" evidence="2">
    <location>
        <begin position="17"/>
        <end position="121"/>
    </location>
</feature>
<dbReference type="Proteomes" id="UP001465976">
    <property type="component" value="Unassembled WGS sequence"/>
</dbReference>
<keyword evidence="1 2" id="KW-0732">Signal</keyword>
<feature type="domain" description="Yeast cell wall synthesis Kre9/Knh1-like N-terminal" evidence="3">
    <location>
        <begin position="23"/>
        <end position="114"/>
    </location>
</feature>
<protein>
    <recommendedName>
        <fullName evidence="3">Yeast cell wall synthesis Kre9/Knh1-like N-terminal domain-containing protein</fullName>
    </recommendedName>
</protein>
<evidence type="ECO:0000259" key="3">
    <source>
        <dbReference type="Pfam" id="PF10342"/>
    </source>
</evidence>
<evidence type="ECO:0000313" key="5">
    <source>
        <dbReference type="Proteomes" id="UP001465976"/>
    </source>
</evidence>
<feature type="signal peptide" evidence="2">
    <location>
        <begin position="1"/>
        <end position="16"/>
    </location>
</feature>
<dbReference type="InterPro" id="IPR018466">
    <property type="entry name" value="Kre9/Knh1-like_N"/>
</dbReference>
<dbReference type="Pfam" id="PF10342">
    <property type="entry name" value="Kre9_KNH"/>
    <property type="match status" value="1"/>
</dbReference>
<evidence type="ECO:0000256" key="1">
    <source>
        <dbReference type="ARBA" id="ARBA00022729"/>
    </source>
</evidence>
<evidence type="ECO:0000256" key="2">
    <source>
        <dbReference type="SAM" id="SignalP"/>
    </source>
</evidence>
<dbReference type="PANTHER" id="PTHR40633">
    <property type="entry name" value="MATRIX PROTEIN, PUTATIVE (AFU_ORTHOLOGUE AFUA_8G05410)-RELATED"/>
    <property type="match status" value="1"/>
</dbReference>
<gene>
    <name evidence="4" type="ORF">V5O48_007288</name>
</gene>
<reference evidence="4 5" key="1">
    <citation type="submission" date="2024-02" db="EMBL/GenBank/DDBJ databases">
        <title>A draft genome for the cacao thread blight pathogen Marasmius crinis-equi.</title>
        <authorList>
            <person name="Cohen S.P."/>
            <person name="Baruah I.K."/>
            <person name="Amoako-Attah I."/>
            <person name="Bukari Y."/>
            <person name="Meinhardt L.W."/>
            <person name="Bailey B.A."/>
        </authorList>
    </citation>
    <scope>NUCLEOTIDE SEQUENCE [LARGE SCALE GENOMIC DNA]</scope>
    <source>
        <strain evidence="4 5">GH-76</strain>
    </source>
</reference>
<evidence type="ECO:0000313" key="4">
    <source>
        <dbReference type="EMBL" id="KAL0574672.1"/>
    </source>
</evidence>
<name>A0ABR3FHK8_9AGAR</name>
<keyword evidence="5" id="KW-1185">Reference proteome</keyword>
<dbReference type="EMBL" id="JBAHYK010000377">
    <property type="protein sequence ID" value="KAL0574672.1"/>
    <property type="molecule type" value="Genomic_DNA"/>
</dbReference>
<dbReference type="PANTHER" id="PTHR40633:SF1">
    <property type="entry name" value="GPI ANCHORED SERINE-THREONINE RICH PROTEIN (AFU_ORTHOLOGUE AFUA_1G03630)"/>
    <property type="match status" value="1"/>
</dbReference>
<proteinExistence type="predicted"/>
<comment type="caution">
    <text evidence="4">The sequence shown here is derived from an EMBL/GenBank/DDBJ whole genome shotgun (WGS) entry which is preliminary data.</text>
</comment>
<dbReference type="InterPro" id="IPR052982">
    <property type="entry name" value="SRP1/TIP1-like"/>
</dbReference>
<accession>A0ABR3FHK8</accession>